<dbReference type="SFLD" id="SFLDG01061">
    <property type="entry name" value="methylthiotransferase"/>
    <property type="match status" value="1"/>
</dbReference>
<reference evidence="13" key="1">
    <citation type="submission" date="2022-10" db="EMBL/GenBank/DDBJ databases">
        <authorList>
            <person name="Koch H."/>
        </authorList>
    </citation>
    <scope>NUCLEOTIDE SEQUENCE</scope>
    <source>
        <strain evidence="13">DNF</strain>
    </source>
</reference>
<evidence type="ECO:0000256" key="3">
    <source>
        <dbReference type="ARBA" id="ARBA00022679"/>
    </source>
</evidence>
<dbReference type="NCBIfam" id="TIGR01125">
    <property type="entry name" value="30S ribosomal protein S12 methylthiotransferase RimO"/>
    <property type="match status" value="1"/>
</dbReference>
<dbReference type="SMART" id="SM00729">
    <property type="entry name" value="Elp3"/>
    <property type="match status" value="1"/>
</dbReference>
<dbReference type="InterPro" id="IPR006638">
    <property type="entry name" value="Elp3/MiaA/NifB-like_rSAM"/>
</dbReference>
<evidence type="ECO:0000256" key="6">
    <source>
        <dbReference type="ARBA" id="ARBA00023004"/>
    </source>
</evidence>
<dbReference type="GO" id="GO:0006400">
    <property type="term" value="P:tRNA modification"/>
    <property type="evidence" value="ECO:0007669"/>
    <property type="project" value="InterPro"/>
</dbReference>
<dbReference type="InterPro" id="IPR005840">
    <property type="entry name" value="Ribosomal_uS12_MeSTrfase_RimO"/>
</dbReference>
<dbReference type="SFLD" id="SFLDG01082">
    <property type="entry name" value="B12-binding_domain_containing"/>
    <property type="match status" value="1"/>
</dbReference>
<dbReference type="GO" id="GO:0035599">
    <property type="term" value="F:aspartic acid methylthiotransferase activity"/>
    <property type="evidence" value="ECO:0007669"/>
    <property type="project" value="TreeGrafter"/>
</dbReference>
<proteinExistence type="inferred from homology"/>
<dbReference type="SFLD" id="SFLDS00029">
    <property type="entry name" value="Radical_SAM"/>
    <property type="match status" value="1"/>
</dbReference>
<organism evidence="13 14">
    <name type="scientific">Nitrospira tepida</name>
    <dbReference type="NCBI Taxonomy" id="2973512"/>
    <lineage>
        <taxon>Bacteria</taxon>
        <taxon>Pseudomonadati</taxon>
        <taxon>Nitrospirota</taxon>
        <taxon>Nitrospiria</taxon>
        <taxon>Nitrospirales</taxon>
        <taxon>Nitrospiraceae</taxon>
        <taxon>Nitrospira</taxon>
    </lineage>
</organism>
<dbReference type="Pfam" id="PF00919">
    <property type="entry name" value="UPF0004"/>
    <property type="match status" value="1"/>
</dbReference>
<feature type="binding site" evidence="8">
    <location>
        <position position="72"/>
    </location>
    <ligand>
        <name>[4Fe-4S] cluster</name>
        <dbReference type="ChEBI" id="CHEBI:49883"/>
        <label>1</label>
    </ligand>
</feature>
<dbReference type="EMBL" id="OX365700">
    <property type="protein sequence ID" value="CAI4030037.1"/>
    <property type="molecule type" value="Genomic_DNA"/>
</dbReference>
<keyword evidence="7 8" id="KW-0411">Iron-sulfur</keyword>
<dbReference type="SFLD" id="SFLDF00274">
    <property type="entry name" value="ribosomal_protein_S12_methylth"/>
    <property type="match status" value="1"/>
</dbReference>
<feature type="binding site" evidence="8">
    <location>
        <position position="36"/>
    </location>
    <ligand>
        <name>[4Fe-4S] cluster</name>
        <dbReference type="ChEBI" id="CHEBI:49883"/>
        <label>1</label>
    </ligand>
</feature>
<dbReference type="Gene3D" id="3.40.50.12160">
    <property type="entry name" value="Methylthiotransferase, N-terminal domain"/>
    <property type="match status" value="1"/>
</dbReference>
<dbReference type="PROSITE" id="PS01278">
    <property type="entry name" value="MTTASE_RADICAL"/>
    <property type="match status" value="1"/>
</dbReference>
<feature type="binding site" evidence="8">
    <location>
        <position position="190"/>
    </location>
    <ligand>
        <name>[4Fe-4S] cluster</name>
        <dbReference type="ChEBI" id="CHEBI:49883"/>
        <label>2</label>
        <note>4Fe-4S-S-AdoMet</note>
    </ligand>
</feature>
<protein>
    <recommendedName>
        <fullName evidence="8">Ribosomal protein uS12 methylthiotransferase RimO</fullName>
        <shortName evidence="8">uS12 MTTase</shortName>
        <shortName evidence="8">uS12 methylthiotransferase</shortName>
        <ecNumber evidence="8">2.8.4.4</ecNumber>
    </recommendedName>
    <alternativeName>
        <fullName evidence="8">Ribosomal protein uS12 (aspartate-C(3))-methylthiotransferase</fullName>
    </alternativeName>
    <alternativeName>
        <fullName evidence="8">Ribosome maturation factor RimO</fullName>
    </alternativeName>
</protein>
<dbReference type="PANTHER" id="PTHR43837:SF1">
    <property type="entry name" value="RIBOSOMAL PROTEIN US12 METHYLTHIOTRANSFERASE RIMO"/>
    <property type="match status" value="1"/>
</dbReference>
<comment type="catalytic activity">
    <reaction evidence="8">
        <text>L-aspartate(89)-[ribosomal protein uS12]-hydrogen + (sulfur carrier)-SH + AH2 + 2 S-adenosyl-L-methionine = 3-methylsulfanyl-L-aspartate(89)-[ribosomal protein uS12]-hydrogen + (sulfur carrier)-H + 5'-deoxyadenosine + L-methionine + A + S-adenosyl-L-homocysteine + 2 H(+)</text>
        <dbReference type="Rhea" id="RHEA:37087"/>
        <dbReference type="Rhea" id="RHEA-COMP:10460"/>
        <dbReference type="Rhea" id="RHEA-COMP:10461"/>
        <dbReference type="Rhea" id="RHEA-COMP:14737"/>
        <dbReference type="Rhea" id="RHEA-COMP:14739"/>
        <dbReference type="ChEBI" id="CHEBI:13193"/>
        <dbReference type="ChEBI" id="CHEBI:15378"/>
        <dbReference type="ChEBI" id="CHEBI:17319"/>
        <dbReference type="ChEBI" id="CHEBI:17499"/>
        <dbReference type="ChEBI" id="CHEBI:29917"/>
        <dbReference type="ChEBI" id="CHEBI:29961"/>
        <dbReference type="ChEBI" id="CHEBI:57844"/>
        <dbReference type="ChEBI" id="CHEBI:57856"/>
        <dbReference type="ChEBI" id="CHEBI:59789"/>
        <dbReference type="ChEBI" id="CHEBI:64428"/>
        <dbReference type="ChEBI" id="CHEBI:73599"/>
        <dbReference type="EC" id="2.8.4.4"/>
    </reaction>
</comment>
<comment type="subcellular location">
    <subcellularLocation>
        <location evidence="8">Cytoplasm</location>
    </subcellularLocation>
</comment>
<keyword evidence="14" id="KW-1185">Reference proteome</keyword>
<dbReference type="GO" id="GO:0046872">
    <property type="term" value="F:metal ion binding"/>
    <property type="evidence" value="ECO:0007669"/>
    <property type="project" value="UniProtKB-KW"/>
</dbReference>
<evidence type="ECO:0000259" key="11">
    <source>
        <dbReference type="PROSITE" id="PS51449"/>
    </source>
</evidence>
<dbReference type="InterPro" id="IPR038135">
    <property type="entry name" value="Methylthiotransferase_N_sf"/>
</dbReference>
<keyword evidence="13" id="KW-0689">Ribosomal protein</keyword>
<dbReference type="CDD" id="cd01335">
    <property type="entry name" value="Radical_SAM"/>
    <property type="match status" value="1"/>
</dbReference>
<evidence type="ECO:0000313" key="14">
    <source>
        <dbReference type="Proteomes" id="UP001179121"/>
    </source>
</evidence>
<evidence type="ECO:0000256" key="5">
    <source>
        <dbReference type="ARBA" id="ARBA00022723"/>
    </source>
</evidence>
<evidence type="ECO:0000259" key="12">
    <source>
        <dbReference type="PROSITE" id="PS51918"/>
    </source>
</evidence>
<dbReference type="InterPro" id="IPR005839">
    <property type="entry name" value="Methylthiotransferase"/>
</dbReference>
<feature type="compositionally biased region" description="Low complexity" evidence="9">
    <location>
        <begin position="7"/>
        <end position="18"/>
    </location>
</feature>
<comment type="function">
    <text evidence="8">Catalyzes the methylthiolation of an aspartic acid residue of ribosomal protein uS12.</text>
</comment>
<comment type="similarity">
    <text evidence="8">Belongs to the methylthiotransferase family. RimO subfamily.</text>
</comment>
<feature type="domain" description="TRAM" evidence="10">
    <location>
        <begin position="399"/>
        <end position="470"/>
    </location>
</feature>
<dbReference type="Proteomes" id="UP001179121">
    <property type="component" value="Chromosome"/>
</dbReference>
<feature type="region of interest" description="Disordered" evidence="9">
    <location>
        <begin position="1"/>
        <end position="20"/>
    </location>
</feature>
<evidence type="ECO:0000259" key="10">
    <source>
        <dbReference type="PROSITE" id="PS50926"/>
    </source>
</evidence>
<keyword evidence="3 8" id="KW-0808">Transferase</keyword>
<dbReference type="Pfam" id="PF04055">
    <property type="entry name" value="Radical_SAM"/>
    <property type="match status" value="1"/>
</dbReference>
<dbReference type="InterPro" id="IPR058240">
    <property type="entry name" value="rSAM_sf"/>
</dbReference>
<dbReference type="InterPro" id="IPR023404">
    <property type="entry name" value="rSAM_horseshoe"/>
</dbReference>
<dbReference type="InterPro" id="IPR013848">
    <property type="entry name" value="Methylthiotransferase_N"/>
</dbReference>
<dbReference type="InterPro" id="IPR012340">
    <property type="entry name" value="NA-bd_OB-fold"/>
</dbReference>
<evidence type="ECO:0000256" key="4">
    <source>
        <dbReference type="ARBA" id="ARBA00022691"/>
    </source>
</evidence>
<dbReference type="PROSITE" id="PS50926">
    <property type="entry name" value="TRAM"/>
    <property type="match status" value="1"/>
</dbReference>
<dbReference type="GO" id="GO:0103039">
    <property type="term" value="F:protein methylthiotransferase activity"/>
    <property type="evidence" value="ECO:0007669"/>
    <property type="project" value="UniProtKB-EC"/>
</dbReference>
<dbReference type="InterPro" id="IPR020612">
    <property type="entry name" value="Methylthiotransferase_CS"/>
</dbReference>
<dbReference type="FunFam" id="3.80.30.20:FF:000001">
    <property type="entry name" value="tRNA-2-methylthio-N(6)-dimethylallyladenosine synthase 2"/>
    <property type="match status" value="1"/>
</dbReference>
<dbReference type="RefSeq" id="WP_289267043.1">
    <property type="nucleotide sequence ID" value="NZ_OX365700.1"/>
</dbReference>
<keyword evidence="1 8" id="KW-0004">4Fe-4S</keyword>
<dbReference type="NCBIfam" id="TIGR00089">
    <property type="entry name" value="MiaB/RimO family radical SAM methylthiotransferase"/>
    <property type="match status" value="1"/>
</dbReference>
<comment type="cofactor">
    <cofactor evidence="8">
        <name>[4Fe-4S] cluster</name>
        <dbReference type="ChEBI" id="CHEBI:49883"/>
    </cofactor>
    <text evidence="8">Binds 2 [4Fe-4S] clusters. One cluster is coordinated with 3 cysteines and an exchangeable S-adenosyl-L-methionine.</text>
</comment>
<feature type="binding site" evidence="8">
    <location>
        <position position="187"/>
    </location>
    <ligand>
        <name>[4Fe-4S] cluster</name>
        <dbReference type="ChEBI" id="CHEBI:49883"/>
        <label>2</label>
        <note>4Fe-4S-S-AdoMet</note>
    </ligand>
</feature>
<dbReference type="KEGG" id="nti:DNFV4_00461"/>
<evidence type="ECO:0000313" key="13">
    <source>
        <dbReference type="EMBL" id="CAI4030037.1"/>
    </source>
</evidence>
<dbReference type="PANTHER" id="PTHR43837">
    <property type="entry name" value="RIBOSOMAL PROTEIN S12 METHYLTHIOTRANSFERASE RIMO"/>
    <property type="match status" value="1"/>
</dbReference>
<evidence type="ECO:0000256" key="2">
    <source>
        <dbReference type="ARBA" id="ARBA00022490"/>
    </source>
</evidence>
<feature type="compositionally biased region" description="Low complexity" evidence="9">
    <location>
        <begin position="483"/>
        <end position="499"/>
    </location>
</feature>
<dbReference type="InterPro" id="IPR002792">
    <property type="entry name" value="TRAM_dom"/>
</dbReference>
<dbReference type="EC" id="2.8.4.4" evidence="8"/>
<dbReference type="HAMAP" id="MF_01865">
    <property type="entry name" value="MTTase_RimO"/>
    <property type="match status" value="1"/>
</dbReference>
<dbReference type="Gene3D" id="3.80.30.20">
    <property type="entry name" value="tm_1862 like domain"/>
    <property type="match status" value="1"/>
</dbReference>
<dbReference type="Gene3D" id="2.40.50.140">
    <property type="entry name" value="Nucleic acid-binding proteins"/>
    <property type="match status" value="1"/>
</dbReference>
<gene>
    <name evidence="8" type="primary">rimO</name>
    <name evidence="13" type="ORF">DNFV4_00461</name>
</gene>
<feature type="binding site" evidence="8">
    <location>
        <position position="106"/>
    </location>
    <ligand>
        <name>[4Fe-4S] cluster</name>
        <dbReference type="ChEBI" id="CHEBI:49883"/>
        <label>1</label>
    </ligand>
</feature>
<dbReference type="PROSITE" id="PS51918">
    <property type="entry name" value="RADICAL_SAM"/>
    <property type="match status" value="1"/>
</dbReference>
<dbReference type="GO" id="GO:0051539">
    <property type="term" value="F:4 iron, 4 sulfur cluster binding"/>
    <property type="evidence" value="ECO:0007669"/>
    <property type="project" value="UniProtKB-UniRule"/>
</dbReference>
<keyword evidence="5 8" id="KW-0479">Metal-binding</keyword>
<evidence type="ECO:0000256" key="7">
    <source>
        <dbReference type="ARBA" id="ARBA00023014"/>
    </source>
</evidence>
<keyword evidence="2 8" id="KW-0963">Cytoplasm</keyword>
<feature type="binding site" evidence="8">
    <location>
        <position position="183"/>
    </location>
    <ligand>
        <name>[4Fe-4S] cluster</name>
        <dbReference type="ChEBI" id="CHEBI:49883"/>
        <label>2</label>
        <note>4Fe-4S-S-AdoMet</note>
    </ligand>
</feature>
<name>A0AA86T478_9BACT</name>
<dbReference type="SUPFAM" id="SSF102114">
    <property type="entry name" value="Radical SAM enzymes"/>
    <property type="match status" value="1"/>
</dbReference>
<evidence type="ECO:0000256" key="8">
    <source>
        <dbReference type="HAMAP-Rule" id="MF_01865"/>
    </source>
</evidence>
<keyword evidence="4 8" id="KW-0949">S-adenosyl-L-methionine</keyword>
<dbReference type="GO" id="GO:0005829">
    <property type="term" value="C:cytosol"/>
    <property type="evidence" value="ECO:0007669"/>
    <property type="project" value="TreeGrafter"/>
</dbReference>
<accession>A0AA86T478</accession>
<dbReference type="AlphaFoldDB" id="A0AA86T478"/>
<evidence type="ECO:0000256" key="1">
    <source>
        <dbReference type="ARBA" id="ARBA00022485"/>
    </source>
</evidence>
<feature type="region of interest" description="Disordered" evidence="9">
    <location>
        <begin position="473"/>
        <end position="507"/>
    </location>
</feature>
<dbReference type="InterPro" id="IPR007197">
    <property type="entry name" value="rSAM"/>
</dbReference>
<sequence length="518" mass="57732">MKHEPRTSSPRSSLSPMPGERIREKGTKIGFVNLGCSKNQVDSEIMLGQLVAGGFELTSRPEQAEVVIINTCGFIEEAKQESINTILEHAELKKTGACRVLIAAGCLAQRYQGDLLQELPELDGIVGTGEFGKIADITRSLLQPKQPAQRSWISPPPFLYDAMAPRIRLGRAHSAYVKIAEGCNRHCTFCAIPIMRGRQRSRSIESIVAEAERLAEEGVQELNLISQDTINYGVDLGLRQGLTLLLRELVKVKDMRWIRPFYLYPQQVTDELLDLYAGEEKITKYIDMPLQHINDAMLIRMRRLGDKAFLTKLVERIRSRIPGVTFRTAFIVGFPGETEAMFDELAQFMEEAAFDRVAVFGYSDEEETPACDLHGKIDQSVIEERRSELLNRQETIALRQSLGKVGSTLSVLVDGLSEDNEFLLEGRHEGQAPEIDGVVYLSESDVEPGEFVQVKITEATAYDLVGQAIEPVRTRSKAGLQTRPGPSAPQARRAPSAPQMRRESSVVPLIMPTKVRAQ</sequence>
<dbReference type="PROSITE" id="PS51449">
    <property type="entry name" value="MTTASE_N"/>
    <property type="match status" value="1"/>
</dbReference>
<keyword evidence="6 8" id="KW-0408">Iron</keyword>
<evidence type="ECO:0000256" key="9">
    <source>
        <dbReference type="SAM" id="MobiDB-lite"/>
    </source>
</evidence>
<keyword evidence="13" id="KW-0687">Ribonucleoprotein</keyword>
<feature type="domain" description="Radical SAM core" evidence="12">
    <location>
        <begin position="169"/>
        <end position="399"/>
    </location>
</feature>
<dbReference type="Pfam" id="PF18693">
    <property type="entry name" value="TRAM_2"/>
    <property type="match status" value="1"/>
</dbReference>
<feature type="domain" description="MTTase N-terminal" evidence="11">
    <location>
        <begin position="27"/>
        <end position="143"/>
    </location>
</feature>
<dbReference type="GO" id="GO:0005840">
    <property type="term" value="C:ribosome"/>
    <property type="evidence" value="ECO:0007669"/>
    <property type="project" value="UniProtKB-KW"/>
</dbReference>